<evidence type="ECO:0000256" key="5">
    <source>
        <dbReference type="ARBA" id="ARBA00023146"/>
    </source>
</evidence>
<dbReference type="GO" id="GO:0005524">
    <property type="term" value="F:ATP binding"/>
    <property type="evidence" value="ECO:0007669"/>
    <property type="project" value="UniProtKB-KW"/>
</dbReference>
<proteinExistence type="predicted"/>
<feature type="domain" description="Methionyl/Valyl/Leucyl/Isoleucyl-tRNA synthetase anticodon-binding" evidence="9">
    <location>
        <begin position="137"/>
        <end position="307"/>
    </location>
</feature>
<feature type="region of interest" description="Disordered" evidence="7">
    <location>
        <begin position="80"/>
        <end position="103"/>
    </location>
</feature>
<keyword evidence="1 10" id="KW-0436">Ligase</keyword>
<dbReference type="EMBL" id="SNRW01000862">
    <property type="protein sequence ID" value="KAA6398879.1"/>
    <property type="molecule type" value="Genomic_DNA"/>
</dbReference>
<dbReference type="Gene3D" id="1.10.730.10">
    <property type="entry name" value="Isoleucyl-tRNA Synthetase, Domain 1"/>
    <property type="match status" value="1"/>
</dbReference>
<evidence type="ECO:0000256" key="2">
    <source>
        <dbReference type="ARBA" id="ARBA00022741"/>
    </source>
</evidence>
<comment type="caution">
    <text evidence="10">The sequence shown here is derived from an EMBL/GenBank/DDBJ whole genome shotgun (WGS) entry which is preliminary data.</text>
</comment>
<dbReference type="Proteomes" id="UP000324800">
    <property type="component" value="Unassembled WGS sequence"/>
</dbReference>
<evidence type="ECO:0000313" key="11">
    <source>
        <dbReference type="Proteomes" id="UP000324800"/>
    </source>
</evidence>
<dbReference type="InterPro" id="IPR014729">
    <property type="entry name" value="Rossmann-like_a/b/a_fold"/>
</dbReference>
<feature type="compositionally biased region" description="Low complexity" evidence="7">
    <location>
        <begin position="604"/>
        <end position="614"/>
    </location>
</feature>
<organism evidence="10 11">
    <name type="scientific">Streblomastix strix</name>
    <dbReference type="NCBI Taxonomy" id="222440"/>
    <lineage>
        <taxon>Eukaryota</taxon>
        <taxon>Metamonada</taxon>
        <taxon>Preaxostyla</taxon>
        <taxon>Oxymonadida</taxon>
        <taxon>Streblomastigidae</taxon>
        <taxon>Streblomastix</taxon>
    </lineage>
</organism>
<evidence type="ECO:0000256" key="7">
    <source>
        <dbReference type="SAM" id="MobiDB-lite"/>
    </source>
</evidence>
<dbReference type="Pfam" id="PF08264">
    <property type="entry name" value="Anticodon_1"/>
    <property type="match status" value="1"/>
</dbReference>
<dbReference type="CDD" id="cd07961">
    <property type="entry name" value="Anticodon_Ia_Ile_ABEc"/>
    <property type="match status" value="1"/>
</dbReference>
<dbReference type="AlphaFoldDB" id="A0A5J4WXB8"/>
<dbReference type="InterPro" id="IPR023586">
    <property type="entry name" value="Ile-tRNA-ligase_type2"/>
</dbReference>
<evidence type="ECO:0000256" key="6">
    <source>
        <dbReference type="ARBA" id="ARBA00048359"/>
    </source>
</evidence>
<evidence type="ECO:0000259" key="8">
    <source>
        <dbReference type="Pfam" id="PF00133"/>
    </source>
</evidence>
<keyword evidence="2" id="KW-0547">Nucleotide-binding</keyword>
<dbReference type="GO" id="GO:0006428">
    <property type="term" value="P:isoleucyl-tRNA aminoacylation"/>
    <property type="evidence" value="ECO:0007669"/>
    <property type="project" value="TreeGrafter"/>
</dbReference>
<dbReference type="GO" id="GO:0004822">
    <property type="term" value="F:isoleucine-tRNA ligase activity"/>
    <property type="evidence" value="ECO:0007669"/>
    <property type="project" value="UniProtKB-EC"/>
</dbReference>
<sequence length="692" mass="79701">MSKRLKNYPDPVDIVNRHGADAIRLYLISSPAVHADDLAFKEEGVQEIIRRVLIPWYNAVRFFEQYTFLFNQKVKAVGSESSSSSQTAGNDVEDDEEADEKEQSTYGDITNLIVDGVRISEFKRNADVAHNSTNVMDHWIMAETDDLLSFIQREMKKYNLFTVVPQSIKYIESLTNWYIRLNRRRLKGLQGPKDWHESLCVLFEVLHMLSIVMAPFTPFICEKMYQDLKKYEDEKDQLESVHYSLIPGEKPIYAHDKSEKEENENEQTEQVKDNSGILRAMNSMQRVILLGRQIRDKEIGISLKIPLERVVTVTHNTQERNDINQLAEYIKDELNVRLFQTQDANEFIVDETTGENVRFLQLKCQVQMSIGKKAKVIFDEERTKGIGYNGNAPRTIKQILDDIQNETSKLEEDQIVKLESGQVISVAGVELTQEDVIITRSLKPDPELCDANDGVMFVRLSRNVTQDSIAEGKARTIVSKIQNYKKIINLVPSDRVKIYIRPTGRAVVQIKEKKEGVESKKEIKDKERKKLAEEKKAKRQETKKDKGNTNENAKIDGADVVETDWRHNRKAKKDGSKKEEVGKKDEIKEKEKEKEEPKKKEIQDQNFEQLQQDQTKTIQPGPVIPRDPEADVQSIAALEELLKTKEEMIRRILRHDVHLASAMEENSKILGTSAEEVDEFAFDIVVTKDEHQ</sequence>
<keyword evidence="5" id="KW-0030">Aminoacyl-tRNA synthetase</keyword>
<dbReference type="GO" id="GO:0000049">
    <property type="term" value="F:tRNA binding"/>
    <property type="evidence" value="ECO:0007669"/>
    <property type="project" value="InterPro"/>
</dbReference>
<dbReference type="InterPro" id="IPR013155">
    <property type="entry name" value="M/V/L/I-tRNA-synth_anticd-bd"/>
</dbReference>
<evidence type="ECO:0000256" key="1">
    <source>
        <dbReference type="ARBA" id="ARBA00022598"/>
    </source>
</evidence>
<feature type="compositionally biased region" description="Basic and acidic residues" evidence="7">
    <location>
        <begin position="573"/>
        <end position="603"/>
    </location>
</feature>
<evidence type="ECO:0000259" key="9">
    <source>
        <dbReference type="Pfam" id="PF08264"/>
    </source>
</evidence>
<dbReference type="Pfam" id="PF00133">
    <property type="entry name" value="tRNA-synt_1"/>
    <property type="match status" value="1"/>
</dbReference>
<feature type="compositionally biased region" description="Acidic residues" evidence="7">
    <location>
        <begin position="91"/>
        <end position="100"/>
    </location>
</feature>
<dbReference type="Gene3D" id="3.40.50.620">
    <property type="entry name" value="HUPs"/>
    <property type="match status" value="1"/>
</dbReference>
<feature type="region of interest" description="Disordered" evidence="7">
    <location>
        <begin position="517"/>
        <end position="628"/>
    </location>
</feature>
<dbReference type="PANTHER" id="PTHR42780">
    <property type="entry name" value="SOLEUCYL-TRNA SYNTHETASE"/>
    <property type="match status" value="1"/>
</dbReference>
<keyword evidence="3" id="KW-0067">ATP-binding</keyword>
<keyword evidence="4" id="KW-0648">Protein biosynthesis</keyword>
<evidence type="ECO:0000256" key="3">
    <source>
        <dbReference type="ARBA" id="ARBA00022840"/>
    </source>
</evidence>
<evidence type="ECO:0000313" key="10">
    <source>
        <dbReference type="EMBL" id="KAA6398879.1"/>
    </source>
</evidence>
<dbReference type="OrthoDB" id="1706657at2759"/>
<name>A0A5J4WXB8_9EUKA</name>
<evidence type="ECO:0000256" key="4">
    <source>
        <dbReference type="ARBA" id="ARBA00022917"/>
    </source>
</evidence>
<dbReference type="PANTHER" id="PTHR42780:SF1">
    <property type="entry name" value="ISOLEUCINE--TRNA LIGASE, CYTOPLASMIC"/>
    <property type="match status" value="1"/>
</dbReference>
<dbReference type="SUPFAM" id="SSF52374">
    <property type="entry name" value="Nucleotidylyl transferase"/>
    <property type="match status" value="1"/>
</dbReference>
<protein>
    <submittedName>
        <fullName evidence="10">Putative Isoleucine--tRNA ligase</fullName>
    </submittedName>
</protein>
<feature type="domain" description="Aminoacyl-tRNA synthetase class Ia" evidence="8">
    <location>
        <begin position="1"/>
        <end position="35"/>
    </location>
</feature>
<feature type="compositionally biased region" description="Basic and acidic residues" evidence="7">
    <location>
        <begin position="517"/>
        <end position="557"/>
    </location>
</feature>
<dbReference type="InterPro" id="IPR009080">
    <property type="entry name" value="tRNAsynth_Ia_anticodon-bd"/>
</dbReference>
<dbReference type="SUPFAM" id="SSF47323">
    <property type="entry name" value="Anticodon-binding domain of a subclass of class I aminoacyl-tRNA synthetases"/>
    <property type="match status" value="1"/>
</dbReference>
<reference evidence="10 11" key="1">
    <citation type="submission" date="2019-03" db="EMBL/GenBank/DDBJ databases">
        <title>Single cell metagenomics reveals metabolic interactions within the superorganism composed of flagellate Streblomastix strix and complex community of Bacteroidetes bacteria on its surface.</title>
        <authorList>
            <person name="Treitli S.C."/>
            <person name="Kolisko M."/>
            <person name="Husnik F."/>
            <person name="Keeling P."/>
            <person name="Hampl V."/>
        </authorList>
    </citation>
    <scope>NUCLEOTIDE SEQUENCE [LARGE SCALE GENOMIC DNA]</scope>
    <source>
        <strain evidence="10">ST1C</strain>
    </source>
</reference>
<comment type="catalytic activity">
    <reaction evidence="6">
        <text>tRNA(Ile) + L-isoleucine + ATP = L-isoleucyl-tRNA(Ile) + AMP + diphosphate</text>
        <dbReference type="Rhea" id="RHEA:11060"/>
        <dbReference type="Rhea" id="RHEA-COMP:9666"/>
        <dbReference type="Rhea" id="RHEA-COMP:9695"/>
        <dbReference type="ChEBI" id="CHEBI:30616"/>
        <dbReference type="ChEBI" id="CHEBI:33019"/>
        <dbReference type="ChEBI" id="CHEBI:58045"/>
        <dbReference type="ChEBI" id="CHEBI:78442"/>
        <dbReference type="ChEBI" id="CHEBI:78528"/>
        <dbReference type="ChEBI" id="CHEBI:456215"/>
        <dbReference type="EC" id="6.1.1.5"/>
    </reaction>
</comment>
<dbReference type="InterPro" id="IPR002300">
    <property type="entry name" value="aa-tRNA-synth_Ia"/>
</dbReference>
<accession>A0A5J4WXB8</accession>
<dbReference type="Pfam" id="PF19302">
    <property type="entry name" value="DUF5915"/>
    <property type="match status" value="1"/>
</dbReference>
<gene>
    <name evidence="10" type="ORF">EZS28_005598</name>
</gene>
<dbReference type="InterPro" id="IPR033709">
    <property type="entry name" value="Anticodon_Ile_ABEc"/>
</dbReference>